<dbReference type="EMBL" id="FXTK01000040">
    <property type="protein sequence ID" value="SMO99061.1"/>
    <property type="molecule type" value="Genomic_DNA"/>
</dbReference>
<evidence type="ECO:0000313" key="3">
    <source>
        <dbReference type="Proteomes" id="UP000319014"/>
    </source>
</evidence>
<evidence type="ECO:0000313" key="2">
    <source>
        <dbReference type="EMBL" id="SMO99061.1"/>
    </source>
</evidence>
<feature type="domain" description="Transposase IS30-like HTH" evidence="1">
    <location>
        <begin position="4"/>
        <end position="44"/>
    </location>
</feature>
<dbReference type="InterPro" id="IPR025246">
    <property type="entry name" value="IS30-like_HTH"/>
</dbReference>
<gene>
    <name evidence="2" type="ORF">SAMN06265221_1408</name>
</gene>
<dbReference type="Proteomes" id="UP000319014">
    <property type="component" value="Unassembled WGS sequence"/>
</dbReference>
<organism evidence="2 3">
    <name type="scientific">Paracoccus laeviglucosivorans</name>
    <dbReference type="NCBI Taxonomy" id="1197861"/>
    <lineage>
        <taxon>Bacteria</taxon>
        <taxon>Pseudomonadati</taxon>
        <taxon>Pseudomonadota</taxon>
        <taxon>Alphaproteobacteria</taxon>
        <taxon>Rhodobacterales</taxon>
        <taxon>Paracoccaceae</taxon>
        <taxon>Paracoccus</taxon>
    </lineage>
</organism>
<proteinExistence type="predicted"/>
<dbReference type="AlphaFoldDB" id="A0A521FU48"/>
<keyword evidence="3" id="KW-1185">Reference proteome</keyword>
<protein>
    <submittedName>
        <fullName evidence="2">Helix-turn-helix domain-containing protein</fullName>
    </submittedName>
</protein>
<dbReference type="OrthoDB" id="9803231at2"/>
<dbReference type="RefSeq" id="WP_142665020.1">
    <property type="nucleotide sequence ID" value="NZ_FXTK01000040.1"/>
</dbReference>
<accession>A0A521FU48</accession>
<name>A0A521FU48_9RHOB</name>
<evidence type="ECO:0000259" key="1">
    <source>
        <dbReference type="Pfam" id="PF13936"/>
    </source>
</evidence>
<dbReference type="Pfam" id="PF13936">
    <property type="entry name" value="HTH_38"/>
    <property type="match status" value="1"/>
</dbReference>
<reference evidence="2 3" key="1">
    <citation type="submission" date="2017-05" db="EMBL/GenBank/DDBJ databases">
        <authorList>
            <person name="Varghese N."/>
            <person name="Submissions S."/>
        </authorList>
    </citation>
    <scope>NUCLEOTIDE SEQUENCE [LARGE SCALE GENOMIC DNA]</scope>
    <source>
        <strain evidence="2 3">DSM 100094</strain>
    </source>
</reference>
<sequence>MAPHLTFEERRIFAGLLHRKVGVAQIAIQLGRYRLTIYHEFRRNFWHAADGYGILACEERTGDRSLPGVQPVLDRIRE</sequence>